<evidence type="ECO:0000256" key="1">
    <source>
        <dbReference type="SAM" id="MobiDB-lite"/>
    </source>
</evidence>
<feature type="region of interest" description="Disordered" evidence="1">
    <location>
        <begin position="55"/>
        <end position="80"/>
    </location>
</feature>
<feature type="region of interest" description="Disordered" evidence="1">
    <location>
        <begin position="1"/>
        <end position="25"/>
    </location>
</feature>
<evidence type="ECO:0000313" key="3">
    <source>
        <dbReference type="Proteomes" id="UP001497516"/>
    </source>
</evidence>
<evidence type="ECO:0000313" key="2">
    <source>
        <dbReference type="EMBL" id="CAL1412038.1"/>
    </source>
</evidence>
<feature type="compositionally biased region" description="Polar residues" evidence="1">
    <location>
        <begin position="66"/>
        <end position="80"/>
    </location>
</feature>
<reference evidence="2 3" key="1">
    <citation type="submission" date="2024-04" db="EMBL/GenBank/DDBJ databases">
        <authorList>
            <person name="Fracassetti M."/>
        </authorList>
    </citation>
    <scope>NUCLEOTIDE SEQUENCE [LARGE SCALE GENOMIC DNA]</scope>
</reference>
<gene>
    <name evidence="2" type="ORF">LTRI10_LOCUS51357</name>
</gene>
<dbReference type="Proteomes" id="UP001497516">
    <property type="component" value="Chromosome 9"/>
</dbReference>
<name>A0AAV2GMR9_9ROSI</name>
<protein>
    <submittedName>
        <fullName evidence="2">Uncharacterized protein</fullName>
    </submittedName>
</protein>
<organism evidence="2 3">
    <name type="scientific">Linum trigynum</name>
    <dbReference type="NCBI Taxonomy" id="586398"/>
    <lineage>
        <taxon>Eukaryota</taxon>
        <taxon>Viridiplantae</taxon>
        <taxon>Streptophyta</taxon>
        <taxon>Embryophyta</taxon>
        <taxon>Tracheophyta</taxon>
        <taxon>Spermatophyta</taxon>
        <taxon>Magnoliopsida</taxon>
        <taxon>eudicotyledons</taxon>
        <taxon>Gunneridae</taxon>
        <taxon>Pentapetalae</taxon>
        <taxon>rosids</taxon>
        <taxon>fabids</taxon>
        <taxon>Malpighiales</taxon>
        <taxon>Linaceae</taxon>
        <taxon>Linum</taxon>
    </lineage>
</organism>
<dbReference type="EMBL" id="OZ034822">
    <property type="protein sequence ID" value="CAL1412038.1"/>
    <property type="molecule type" value="Genomic_DNA"/>
</dbReference>
<dbReference type="AlphaFoldDB" id="A0AAV2GMR9"/>
<keyword evidence="3" id="KW-1185">Reference proteome</keyword>
<accession>A0AAV2GMR9</accession>
<proteinExistence type="predicted"/>
<sequence length="80" mass="8967">MTGLGMAGRGSLTDTRPRRAQLGWHQRPVKRWRGTWNPSTLDFGWGWIVDYPPRNPPGGLPVHQNDVVSTSIQTESRSQG</sequence>